<name>A0A0F9MJD4_9ZZZZ</name>
<dbReference type="AlphaFoldDB" id="A0A0F9MJD4"/>
<reference evidence="1" key="1">
    <citation type="journal article" date="2015" name="Nature">
        <title>Complex archaea that bridge the gap between prokaryotes and eukaryotes.</title>
        <authorList>
            <person name="Spang A."/>
            <person name="Saw J.H."/>
            <person name="Jorgensen S.L."/>
            <person name="Zaremba-Niedzwiedzka K."/>
            <person name="Martijn J."/>
            <person name="Lind A.E."/>
            <person name="van Eijk R."/>
            <person name="Schleper C."/>
            <person name="Guy L."/>
            <person name="Ettema T.J."/>
        </authorList>
    </citation>
    <scope>NUCLEOTIDE SEQUENCE</scope>
</reference>
<evidence type="ECO:0000313" key="1">
    <source>
        <dbReference type="EMBL" id="KKM76865.1"/>
    </source>
</evidence>
<accession>A0A0F9MJD4</accession>
<gene>
    <name evidence="1" type="ORF">LCGC14_1375790</name>
</gene>
<proteinExistence type="predicted"/>
<protein>
    <submittedName>
        <fullName evidence="1">Uncharacterized protein</fullName>
    </submittedName>
</protein>
<sequence>MTEEPTKVSIDPGLLKAFAEHLKDPENVAKLRRQASFAEFKEKYGVTHASPLKCPVCSQGGYAGGTLWTGPDQKHFICRRCLTEIEIQFTKISNEEMIMKLREASK</sequence>
<dbReference type="EMBL" id="LAZR01008734">
    <property type="protein sequence ID" value="KKM76865.1"/>
    <property type="molecule type" value="Genomic_DNA"/>
</dbReference>
<comment type="caution">
    <text evidence="1">The sequence shown here is derived from an EMBL/GenBank/DDBJ whole genome shotgun (WGS) entry which is preliminary data.</text>
</comment>
<organism evidence="1">
    <name type="scientific">marine sediment metagenome</name>
    <dbReference type="NCBI Taxonomy" id="412755"/>
    <lineage>
        <taxon>unclassified sequences</taxon>
        <taxon>metagenomes</taxon>
        <taxon>ecological metagenomes</taxon>
    </lineage>
</organism>